<dbReference type="HOGENOM" id="CLU_628646_0_0_1"/>
<feature type="transmembrane region" description="Helical" evidence="1">
    <location>
        <begin position="219"/>
        <end position="238"/>
    </location>
</feature>
<evidence type="ECO:0000256" key="1">
    <source>
        <dbReference type="SAM" id="Phobius"/>
    </source>
</evidence>
<feature type="transmembrane region" description="Helical" evidence="1">
    <location>
        <begin position="188"/>
        <end position="207"/>
    </location>
</feature>
<proteinExistence type="predicted"/>
<keyword evidence="2" id="KW-0732">Signal</keyword>
<feature type="transmembrane region" description="Helical" evidence="1">
    <location>
        <begin position="157"/>
        <end position="176"/>
    </location>
</feature>
<feature type="transmembrane region" description="Helical" evidence="1">
    <location>
        <begin position="341"/>
        <end position="365"/>
    </location>
</feature>
<reference evidence="3" key="1">
    <citation type="submission" date="2011-01" db="EMBL/GenBank/DDBJ databases">
        <title>The Genome Sequence of Nematocida parisii strain ERTm3.</title>
        <authorList>
            <consortium name="The Broad Institute Genome Sequencing Platform"/>
            <consortium name="The Broad Institute Genome Sequencing Center for Infectious Disease"/>
            <person name="Cuomo C."/>
            <person name="Troemel E."/>
            <person name="Young S.K."/>
            <person name="Zeng Q."/>
            <person name="Gargeya S."/>
            <person name="Fitzgerald M."/>
            <person name="Haas B."/>
            <person name="Abouelleil A."/>
            <person name="Alvarado L."/>
            <person name="Arachchi H.M."/>
            <person name="Berlin A."/>
            <person name="Chapman S.B."/>
            <person name="Gearin G."/>
            <person name="Goldberg J."/>
            <person name="Griggs A."/>
            <person name="Gujja S."/>
            <person name="Hansen M."/>
            <person name="Heiman D."/>
            <person name="Howarth C."/>
            <person name="Larimer J."/>
            <person name="Lui A."/>
            <person name="MacDonald P.J.P."/>
            <person name="McCowen C."/>
            <person name="Montmayeur A."/>
            <person name="Murphy C."/>
            <person name="Neiman D."/>
            <person name="Pearson M."/>
            <person name="Priest M."/>
            <person name="Roberts A."/>
            <person name="Saif S."/>
            <person name="Shea T."/>
            <person name="Sisk P."/>
            <person name="Stolte C."/>
            <person name="Sykes S."/>
            <person name="Wortman J."/>
            <person name="Nusbaum C."/>
            <person name="Birren B."/>
        </authorList>
    </citation>
    <scope>NUCLEOTIDE SEQUENCE</scope>
    <source>
        <strain evidence="3">ERTm3</strain>
    </source>
</reference>
<name>I3EKJ9_NEMP3</name>
<evidence type="ECO:0000256" key="2">
    <source>
        <dbReference type="SAM" id="SignalP"/>
    </source>
</evidence>
<protein>
    <submittedName>
        <fullName evidence="3">Uncharacterized protein</fullName>
    </submittedName>
</protein>
<organism evidence="3 4">
    <name type="scientific">Nematocida parisii (strain ERTm3)</name>
    <name type="common">Nematode killer fungus</name>
    <dbReference type="NCBI Taxonomy" id="935791"/>
    <lineage>
        <taxon>Eukaryota</taxon>
        <taxon>Fungi</taxon>
        <taxon>Fungi incertae sedis</taxon>
        <taxon>Microsporidia</taxon>
        <taxon>Nematocida</taxon>
    </lineage>
</organism>
<feature type="non-terminal residue" evidence="3">
    <location>
        <position position="1"/>
    </location>
</feature>
<dbReference type="OrthoDB" id="10305815at2759"/>
<feature type="transmembrane region" description="Helical" evidence="1">
    <location>
        <begin position="107"/>
        <end position="132"/>
    </location>
</feature>
<dbReference type="OMA" id="CHLIHEL"/>
<evidence type="ECO:0000313" key="3">
    <source>
        <dbReference type="EMBL" id="EIJ89746.1"/>
    </source>
</evidence>
<feature type="signal peptide" evidence="2">
    <location>
        <begin position="1"/>
        <end position="25"/>
    </location>
</feature>
<dbReference type="Proteomes" id="UP000002872">
    <property type="component" value="Unassembled WGS sequence"/>
</dbReference>
<keyword evidence="1" id="KW-0472">Membrane</keyword>
<evidence type="ECO:0000313" key="4">
    <source>
        <dbReference type="Proteomes" id="UP000002872"/>
    </source>
</evidence>
<keyword evidence="1" id="KW-0812">Transmembrane</keyword>
<feature type="transmembrane region" description="Helical" evidence="1">
    <location>
        <begin position="258"/>
        <end position="278"/>
    </location>
</feature>
<dbReference type="AlphaFoldDB" id="I3EKJ9"/>
<dbReference type="VEuPathDB" id="MicrosporidiaDB:NEQG_00516"/>
<dbReference type="InParanoid" id="I3EKJ9"/>
<gene>
    <name evidence="3" type="ORF">NEQG_00516</name>
</gene>
<feature type="transmembrane region" description="Helical" evidence="1">
    <location>
        <begin position="290"/>
        <end position="309"/>
    </location>
</feature>
<sequence length="418" mass="47120">MKIVRRINTIILIIFALLTVDKVGCSCVCTSSSILTDSHSTCDIDTGNRMSINAELNGTFSENGIKAKTCVNDDKTRFIAQNNGDNQPIGNEKNNKNEEKHFDYTTISMFGIFYILLAMGILALIGVSIVFVDDMRYATYIYNIHKYFDEKAESLKFLAYTKYILIGAIGACHLIHELIVPTTEDIKMVFSFSILPMFTLLIVLSRFLYDMHLANMPSILQILITTGWVIVIFIMAVFGNSLFNYQASWGIIKKNPLISGITAIITLYLIYTGLLIILPAKYAFVAKYTYCTAISTMLYGAVLGLRLLLKLIRWVEHPHVSSSAMEKHDGLTMNREDYTRLWAYISLFIGLICSVIFVFVVYFCADIIEKKSFIVVLFVIKITKKFISKFNILNILSSIQTRSNSLVNVLNVISAATN</sequence>
<keyword evidence="1" id="KW-1133">Transmembrane helix</keyword>
<feature type="chain" id="PRO_5003670634" evidence="2">
    <location>
        <begin position="26"/>
        <end position="418"/>
    </location>
</feature>
<keyword evidence="4" id="KW-1185">Reference proteome</keyword>
<accession>I3EKJ9</accession>
<dbReference type="EMBL" id="GL870876">
    <property type="protein sequence ID" value="EIJ89746.1"/>
    <property type="molecule type" value="Genomic_DNA"/>
</dbReference>